<accession>A0A376GZB0</accession>
<dbReference type="Proteomes" id="UP000254807">
    <property type="component" value="Unassembled WGS sequence"/>
</dbReference>
<evidence type="ECO:0000313" key="2">
    <source>
        <dbReference type="Proteomes" id="UP000254807"/>
    </source>
</evidence>
<evidence type="ECO:0000313" key="1">
    <source>
        <dbReference type="EMBL" id="STD83376.1"/>
    </source>
</evidence>
<name>A0A376GZB0_ENTGA</name>
<proteinExistence type="predicted"/>
<gene>
    <name evidence="1" type="ORF">NCTC12360_01841</name>
</gene>
<protein>
    <submittedName>
        <fullName evidence="1">Uncharacterized protein</fullName>
    </submittedName>
</protein>
<dbReference type="AlphaFoldDB" id="A0A376GZB0"/>
<sequence>MKKGIILLFSCFCGSIIYGTDESELILQPHFYLLTLVSFVRVAYETKKPRVSTRGRNSFSDKKLLSIY</sequence>
<reference evidence="1 2" key="1">
    <citation type="submission" date="2018-06" db="EMBL/GenBank/DDBJ databases">
        <authorList>
            <consortium name="Pathogen Informatics"/>
            <person name="Doyle S."/>
        </authorList>
    </citation>
    <scope>NUCLEOTIDE SEQUENCE [LARGE SCALE GENOMIC DNA]</scope>
    <source>
        <strain evidence="1 2">NCTC12360</strain>
    </source>
</reference>
<organism evidence="1 2">
    <name type="scientific">Enterococcus gallinarum</name>
    <dbReference type="NCBI Taxonomy" id="1353"/>
    <lineage>
        <taxon>Bacteria</taxon>
        <taxon>Bacillati</taxon>
        <taxon>Bacillota</taxon>
        <taxon>Bacilli</taxon>
        <taxon>Lactobacillales</taxon>
        <taxon>Enterococcaceae</taxon>
        <taxon>Enterococcus</taxon>
    </lineage>
</organism>
<keyword evidence="2" id="KW-1185">Reference proteome</keyword>
<dbReference type="EMBL" id="UFYW01000001">
    <property type="protein sequence ID" value="STD83376.1"/>
    <property type="molecule type" value="Genomic_DNA"/>
</dbReference>